<evidence type="ECO:0000313" key="2">
    <source>
        <dbReference type="Ensembl" id="ENSCMIP00000010661.1"/>
    </source>
</evidence>
<sequence length="127" mass="14011">IKSLIVFVTYVLEVKYNGNVTQIFPRDLRNGSANLTLVCETDGFYPDNLNLTWYKNGTEMATGVNTTIQQISNGLYEASSSVEEIEAVQNGVVYTCQVSHLSLQTPVIANYTVVLPDISRLSKSTVN</sequence>
<dbReference type="Pfam" id="PF07654">
    <property type="entry name" value="C1-set"/>
    <property type="match status" value="1"/>
</dbReference>
<dbReference type="InterPro" id="IPR050160">
    <property type="entry name" value="MHC/Immunoglobulin"/>
</dbReference>
<dbReference type="Gene3D" id="2.60.40.10">
    <property type="entry name" value="Immunoglobulins"/>
    <property type="match status" value="1"/>
</dbReference>
<organism evidence="2 3">
    <name type="scientific">Callorhinchus milii</name>
    <name type="common">Ghost shark</name>
    <dbReference type="NCBI Taxonomy" id="7868"/>
    <lineage>
        <taxon>Eukaryota</taxon>
        <taxon>Metazoa</taxon>
        <taxon>Chordata</taxon>
        <taxon>Craniata</taxon>
        <taxon>Vertebrata</taxon>
        <taxon>Chondrichthyes</taxon>
        <taxon>Holocephali</taxon>
        <taxon>Chimaeriformes</taxon>
        <taxon>Callorhinchidae</taxon>
        <taxon>Callorhinchus</taxon>
    </lineage>
</organism>
<evidence type="ECO:0000259" key="1">
    <source>
        <dbReference type="PROSITE" id="PS50835"/>
    </source>
</evidence>
<dbReference type="GeneTree" id="ENSGT00970000196760"/>
<proteinExistence type="predicted"/>
<dbReference type="FunCoup" id="A0A4W3H4M5">
    <property type="interactions" value="4"/>
</dbReference>
<dbReference type="SMART" id="SM00407">
    <property type="entry name" value="IGc1"/>
    <property type="match status" value="1"/>
</dbReference>
<dbReference type="OMA" id="KNGTEMA"/>
<reference evidence="3" key="2">
    <citation type="journal article" date="2007" name="PLoS Biol.">
        <title>Survey sequencing and comparative analysis of the elephant shark (Callorhinchus milii) genome.</title>
        <authorList>
            <person name="Venkatesh B."/>
            <person name="Kirkness E.F."/>
            <person name="Loh Y.H."/>
            <person name="Halpern A.L."/>
            <person name="Lee A.P."/>
            <person name="Johnson J."/>
            <person name="Dandona N."/>
            <person name="Viswanathan L.D."/>
            <person name="Tay A."/>
            <person name="Venter J.C."/>
            <person name="Strausberg R.L."/>
            <person name="Brenner S."/>
        </authorList>
    </citation>
    <scope>NUCLEOTIDE SEQUENCE [LARGE SCALE GENOMIC DNA]</scope>
</reference>
<protein>
    <recommendedName>
        <fullName evidence="1">Ig-like domain-containing protein</fullName>
    </recommendedName>
</protein>
<dbReference type="Ensembl" id="ENSCMIT00000010936.1">
    <property type="protein sequence ID" value="ENSCMIP00000010661.1"/>
    <property type="gene ID" value="ENSCMIG00000005615.1"/>
</dbReference>
<accession>A0A4W3H4M5</accession>
<feature type="domain" description="Ig-like" evidence="1">
    <location>
        <begin position="31"/>
        <end position="108"/>
    </location>
</feature>
<reference evidence="2" key="5">
    <citation type="submission" date="2025-09" db="UniProtKB">
        <authorList>
            <consortium name="Ensembl"/>
        </authorList>
    </citation>
    <scope>IDENTIFICATION</scope>
</reference>
<dbReference type="InterPro" id="IPR003006">
    <property type="entry name" value="Ig/MHC_CS"/>
</dbReference>
<dbReference type="InterPro" id="IPR003597">
    <property type="entry name" value="Ig_C1-set"/>
</dbReference>
<reference evidence="2" key="4">
    <citation type="submission" date="2025-08" db="UniProtKB">
        <authorList>
            <consortium name="Ensembl"/>
        </authorList>
    </citation>
    <scope>IDENTIFICATION</scope>
</reference>
<dbReference type="Proteomes" id="UP000314986">
    <property type="component" value="Unassembled WGS sequence"/>
</dbReference>
<dbReference type="InterPro" id="IPR036179">
    <property type="entry name" value="Ig-like_dom_sf"/>
</dbReference>
<dbReference type="InterPro" id="IPR013783">
    <property type="entry name" value="Ig-like_fold"/>
</dbReference>
<reference evidence="3" key="3">
    <citation type="journal article" date="2014" name="Nature">
        <title>Elephant shark genome provides unique insights into gnathostome evolution.</title>
        <authorList>
            <consortium name="International Elephant Shark Genome Sequencing Consortium"/>
            <person name="Venkatesh B."/>
            <person name="Lee A.P."/>
            <person name="Ravi V."/>
            <person name="Maurya A.K."/>
            <person name="Lian M.M."/>
            <person name="Swann J.B."/>
            <person name="Ohta Y."/>
            <person name="Flajnik M.F."/>
            <person name="Sutoh Y."/>
            <person name="Kasahara M."/>
            <person name="Hoon S."/>
            <person name="Gangu V."/>
            <person name="Roy S.W."/>
            <person name="Irimia M."/>
            <person name="Korzh V."/>
            <person name="Kondrychyn I."/>
            <person name="Lim Z.W."/>
            <person name="Tay B.H."/>
            <person name="Tohari S."/>
            <person name="Kong K.W."/>
            <person name="Ho S."/>
            <person name="Lorente-Galdos B."/>
            <person name="Quilez J."/>
            <person name="Marques-Bonet T."/>
            <person name="Raney B.J."/>
            <person name="Ingham P.W."/>
            <person name="Tay A."/>
            <person name="Hillier L.W."/>
            <person name="Minx P."/>
            <person name="Boehm T."/>
            <person name="Wilson R.K."/>
            <person name="Brenner S."/>
            <person name="Warren W.C."/>
        </authorList>
    </citation>
    <scope>NUCLEOTIDE SEQUENCE [LARGE SCALE GENOMIC DNA]</scope>
</reference>
<keyword evidence="3" id="KW-1185">Reference proteome</keyword>
<dbReference type="InterPro" id="IPR007110">
    <property type="entry name" value="Ig-like_dom"/>
</dbReference>
<dbReference type="PROSITE" id="PS00290">
    <property type="entry name" value="IG_MHC"/>
    <property type="match status" value="1"/>
</dbReference>
<name>A0A4W3H4M5_CALMI</name>
<dbReference type="PANTHER" id="PTHR19944">
    <property type="entry name" value="MHC CLASS II-RELATED"/>
    <property type="match status" value="1"/>
</dbReference>
<reference evidence="3" key="1">
    <citation type="journal article" date="2006" name="Science">
        <title>Ancient noncoding elements conserved in the human genome.</title>
        <authorList>
            <person name="Venkatesh B."/>
            <person name="Kirkness E.F."/>
            <person name="Loh Y.H."/>
            <person name="Halpern A.L."/>
            <person name="Lee A.P."/>
            <person name="Johnson J."/>
            <person name="Dandona N."/>
            <person name="Viswanathan L.D."/>
            <person name="Tay A."/>
            <person name="Venter J.C."/>
            <person name="Strausberg R.L."/>
            <person name="Brenner S."/>
        </authorList>
    </citation>
    <scope>NUCLEOTIDE SEQUENCE [LARGE SCALE GENOMIC DNA]</scope>
</reference>
<evidence type="ECO:0000313" key="3">
    <source>
        <dbReference type="Proteomes" id="UP000314986"/>
    </source>
</evidence>
<dbReference type="CDD" id="cd00098">
    <property type="entry name" value="IgC1"/>
    <property type="match status" value="1"/>
</dbReference>
<dbReference type="PROSITE" id="PS50835">
    <property type="entry name" value="IG_LIKE"/>
    <property type="match status" value="1"/>
</dbReference>
<dbReference type="SUPFAM" id="SSF48726">
    <property type="entry name" value="Immunoglobulin"/>
    <property type="match status" value="1"/>
</dbReference>
<dbReference type="AlphaFoldDB" id="A0A4W3H4M5"/>
<dbReference type="InParanoid" id="A0A4W3H4M5"/>